<dbReference type="InterPro" id="IPR011990">
    <property type="entry name" value="TPR-like_helical_dom_sf"/>
</dbReference>
<comment type="caution">
    <text evidence="1">The sequence shown here is derived from an EMBL/GenBank/DDBJ whole genome shotgun (WGS) entry which is preliminary data.</text>
</comment>
<proteinExistence type="predicted"/>
<dbReference type="EMBL" id="JASCZI010139045">
    <property type="protein sequence ID" value="MED6167129.1"/>
    <property type="molecule type" value="Genomic_DNA"/>
</dbReference>
<organism evidence="1 2">
    <name type="scientific">Stylosanthes scabra</name>
    <dbReference type="NCBI Taxonomy" id="79078"/>
    <lineage>
        <taxon>Eukaryota</taxon>
        <taxon>Viridiplantae</taxon>
        <taxon>Streptophyta</taxon>
        <taxon>Embryophyta</taxon>
        <taxon>Tracheophyta</taxon>
        <taxon>Spermatophyta</taxon>
        <taxon>Magnoliopsida</taxon>
        <taxon>eudicotyledons</taxon>
        <taxon>Gunneridae</taxon>
        <taxon>Pentapetalae</taxon>
        <taxon>rosids</taxon>
        <taxon>fabids</taxon>
        <taxon>Fabales</taxon>
        <taxon>Fabaceae</taxon>
        <taxon>Papilionoideae</taxon>
        <taxon>50 kb inversion clade</taxon>
        <taxon>dalbergioids sensu lato</taxon>
        <taxon>Dalbergieae</taxon>
        <taxon>Pterocarpus clade</taxon>
        <taxon>Stylosanthes</taxon>
    </lineage>
</organism>
<dbReference type="Proteomes" id="UP001341840">
    <property type="component" value="Unassembled WGS sequence"/>
</dbReference>
<evidence type="ECO:0000313" key="1">
    <source>
        <dbReference type="EMBL" id="MED6167129.1"/>
    </source>
</evidence>
<accession>A0ABU6V1Z5</accession>
<protein>
    <submittedName>
        <fullName evidence="1">Protein KINESIN LIGHT CHAIN-RELATED 1</fullName>
    </submittedName>
</protein>
<feature type="non-terminal residue" evidence="1">
    <location>
        <position position="52"/>
    </location>
</feature>
<keyword evidence="2" id="KW-1185">Reference proteome</keyword>
<sequence>MQFDKAEELCKKTLEIHRVHSEPASLEEAADRRLMALVCEAKGDYEAALEHL</sequence>
<name>A0ABU6V1Z5_9FABA</name>
<dbReference type="PANTHER" id="PTHR46284:SF2">
    <property type="entry name" value="PROTEIN KINESIN LIGHT CHAIN-RELATED 1"/>
    <property type="match status" value="1"/>
</dbReference>
<evidence type="ECO:0000313" key="2">
    <source>
        <dbReference type="Proteomes" id="UP001341840"/>
    </source>
</evidence>
<reference evidence="1 2" key="1">
    <citation type="journal article" date="2023" name="Plants (Basel)">
        <title>Bridging the Gap: Combining Genomics and Transcriptomics Approaches to Understand Stylosanthes scabra, an Orphan Legume from the Brazilian Caatinga.</title>
        <authorList>
            <person name="Ferreira-Neto J.R.C."/>
            <person name="da Silva M.D."/>
            <person name="Binneck E."/>
            <person name="de Melo N.F."/>
            <person name="da Silva R.H."/>
            <person name="de Melo A.L.T.M."/>
            <person name="Pandolfi V."/>
            <person name="Bustamante F.O."/>
            <person name="Brasileiro-Vidal A.C."/>
            <person name="Benko-Iseppon A.M."/>
        </authorList>
    </citation>
    <scope>NUCLEOTIDE SEQUENCE [LARGE SCALE GENOMIC DNA]</scope>
    <source>
        <tissue evidence="1">Leaves</tissue>
    </source>
</reference>
<dbReference type="PANTHER" id="PTHR46284">
    <property type="entry name" value="PROTEIN KINESIN LIGHT CHAIN-RELATED 3"/>
    <property type="match status" value="1"/>
</dbReference>
<dbReference type="Pfam" id="PF13424">
    <property type="entry name" value="TPR_12"/>
    <property type="match status" value="1"/>
</dbReference>
<gene>
    <name evidence="1" type="primary">KLCR1_1</name>
    <name evidence="1" type="ORF">PIB30_116156</name>
</gene>
<dbReference type="Gene3D" id="1.25.40.10">
    <property type="entry name" value="Tetratricopeptide repeat domain"/>
    <property type="match status" value="1"/>
</dbReference>